<dbReference type="GO" id="GO:0007015">
    <property type="term" value="P:actin filament organization"/>
    <property type="evidence" value="ECO:0007669"/>
    <property type="project" value="TreeGrafter"/>
</dbReference>
<keyword evidence="2 6" id="KW-0853">WD repeat</keyword>
<dbReference type="InterPro" id="IPR001680">
    <property type="entry name" value="WD40_rpt"/>
</dbReference>
<dbReference type="FunFam" id="2.130.10.10:FF:000502">
    <property type="entry name" value="Coronin"/>
    <property type="match status" value="1"/>
</dbReference>
<evidence type="ECO:0000256" key="7">
    <source>
        <dbReference type="RuleBase" id="RU280818"/>
    </source>
</evidence>
<dbReference type="EMBL" id="BRYA01000083">
    <property type="protein sequence ID" value="GMI38200.1"/>
    <property type="molecule type" value="Genomic_DNA"/>
</dbReference>
<sequence length="458" mass="49960">MDSLFPRASCLDWTHSIVNMSHFVRASKYRHIYSDPPKAEHCWTGFRLSTTTGEQTYIKASAKYFAIAVSGGGGPFVVMDINKTGRFDGSLPKVQGHSSSVLDFDWNPFDDSMVASASDDSTVKVWQIPEGGLTENLTEPLVDLKGHGRKVTLLKFNPTVNNVLASCSGDQTVKIWDIEKAEAINTFSGNQELTQDLAWSFNGDILATSCKDKNIRLVDGRTGNEAGIIATPHEGSKSVKLAYLGNSGKLASCGFTRQSQRELKIWDPKMPDKPVKKVDIDQAAGVIMPFFDPDTNVLYLAGKGDGNVRYYEYIDNDPWAFSLSEFRSTTSCKGMCMVPKRANNIMGCETAKMLKLTPNDGVQCLSFIVPRKSDAFQDDIFPDTAAPVAAHSADEWLAGSSKNPVTMPLDPAKAGSIPGAGAPKKAFRTVGTLSKELDEANKRIEMLEAKLKEAGISF</sequence>
<feature type="coiled-coil region" evidence="8">
    <location>
        <begin position="430"/>
        <end position="457"/>
    </location>
</feature>
<evidence type="ECO:0000256" key="5">
    <source>
        <dbReference type="ARBA" id="ARBA00023203"/>
    </source>
</evidence>
<dbReference type="InterPro" id="IPR019775">
    <property type="entry name" value="WD40_repeat_CS"/>
</dbReference>
<dbReference type="AlphaFoldDB" id="A0A9W7G9N8"/>
<accession>A0A9W7G9N8</accession>
<dbReference type="PROSITE" id="PS50082">
    <property type="entry name" value="WD_REPEATS_2"/>
    <property type="match status" value="2"/>
</dbReference>
<dbReference type="Pfam" id="PF08953">
    <property type="entry name" value="DUF1899"/>
    <property type="match status" value="1"/>
</dbReference>
<keyword evidence="3 7" id="KW-0677">Repeat</keyword>
<dbReference type="InterPro" id="IPR036322">
    <property type="entry name" value="WD40_repeat_dom_sf"/>
</dbReference>
<keyword evidence="4 8" id="KW-0175">Coiled coil</keyword>
<reference evidence="11" key="1">
    <citation type="journal article" date="2023" name="Commun. Biol.">
        <title>Genome analysis of Parmales, the sister group of diatoms, reveals the evolutionary specialization of diatoms from phago-mixotrophs to photoautotrophs.</title>
        <authorList>
            <person name="Ban H."/>
            <person name="Sato S."/>
            <person name="Yoshikawa S."/>
            <person name="Yamada K."/>
            <person name="Nakamura Y."/>
            <person name="Ichinomiya M."/>
            <person name="Sato N."/>
            <person name="Blanc-Mathieu R."/>
            <person name="Endo H."/>
            <person name="Kuwata A."/>
            <person name="Ogata H."/>
        </authorList>
    </citation>
    <scope>NUCLEOTIDE SEQUENCE [LARGE SCALE GENOMIC DNA]</scope>
</reference>
<dbReference type="GO" id="GO:0051015">
    <property type="term" value="F:actin filament binding"/>
    <property type="evidence" value="ECO:0007669"/>
    <property type="project" value="TreeGrafter"/>
</dbReference>
<dbReference type="PANTHER" id="PTHR10856:SF0">
    <property type="entry name" value="CORONIN"/>
    <property type="match status" value="1"/>
</dbReference>
<dbReference type="SMART" id="SM01166">
    <property type="entry name" value="DUF1899"/>
    <property type="match status" value="1"/>
</dbReference>
<dbReference type="Gene3D" id="2.130.10.10">
    <property type="entry name" value="YVTN repeat-like/Quinoprotein amine dehydrogenase"/>
    <property type="match status" value="1"/>
</dbReference>
<evidence type="ECO:0000256" key="6">
    <source>
        <dbReference type="PROSITE-ProRule" id="PRU00221"/>
    </source>
</evidence>
<evidence type="ECO:0000256" key="1">
    <source>
        <dbReference type="ARBA" id="ARBA00009482"/>
    </source>
</evidence>
<protein>
    <recommendedName>
        <fullName evidence="7">Coronin</fullName>
    </recommendedName>
</protein>
<evidence type="ECO:0000313" key="11">
    <source>
        <dbReference type="Proteomes" id="UP001165065"/>
    </source>
</evidence>
<evidence type="ECO:0000313" key="10">
    <source>
        <dbReference type="EMBL" id="GMI38200.1"/>
    </source>
</evidence>
<evidence type="ECO:0000256" key="3">
    <source>
        <dbReference type="ARBA" id="ARBA00022737"/>
    </source>
</evidence>
<comment type="caution">
    <text evidence="10">The sequence shown here is derived from an EMBL/GenBank/DDBJ whole genome shotgun (WGS) entry which is preliminary data.</text>
</comment>
<gene>
    <name evidence="10" type="ORF">TrCOL_g11044</name>
</gene>
<dbReference type="InterPro" id="IPR015048">
    <property type="entry name" value="DUF1899"/>
</dbReference>
<evidence type="ECO:0000256" key="4">
    <source>
        <dbReference type="ARBA" id="ARBA00023054"/>
    </source>
</evidence>
<dbReference type="InterPro" id="IPR015505">
    <property type="entry name" value="Coronin"/>
</dbReference>
<feature type="repeat" description="WD" evidence="6">
    <location>
        <begin position="94"/>
        <end position="136"/>
    </location>
</feature>
<organism evidence="10 11">
    <name type="scientific">Triparma columacea</name>
    <dbReference type="NCBI Taxonomy" id="722753"/>
    <lineage>
        <taxon>Eukaryota</taxon>
        <taxon>Sar</taxon>
        <taxon>Stramenopiles</taxon>
        <taxon>Ochrophyta</taxon>
        <taxon>Bolidophyceae</taxon>
        <taxon>Parmales</taxon>
        <taxon>Triparmaceae</taxon>
        <taxon>Triparma</taxon>
    </lineage>
</organism>
<comment type="similarity">
    <text evidence="1 7">Belongs to the WD repeat coronin family.</text>
</comment>
<dbReference type="InterPro" id="IPR015943">
    <property type="entry name" value="WD40/YVTN_repeat-like_dom_sf"/>
</dbReference>
<proteinExistence type="inferred from homology"/>
<dbReference type="PROSITE" id="PS50294">
    <property type="entry name" value="WD_REPEATS_REGION"/>
    <property type="match status" value="2"/>
</dbReference>
<evidence type="ECO:0000256" key="2">
    <source>
        <dbReference type="ARBA" id="ARBA00022574"/>
    </source>
</evidence>
<dbReference type="Pfam" id="PF00400">
    <property type="entry name" value="WD40"/>
    <property type="match status" value="3"/>
</dbReference>
<feature type="domain" description="DUF1899" evidence="9">
    <location>
        <begin position="22"/>
        <end position="85"/>
    </location>
</feature>
<dbReference type="Pfam" id="PF16300">
    <property type="entry name" value="WD40_4"/>
    <property type="match status" value="1"/>
</dbReference>
<evidence type="ECO:0000259" key="9">
    <source>
        <dbReference type="SMART" id="SM01166"/>
    </source>
</evidence>
<evidence type="ECO:0000256" key="8">
    <source>
        <dbReference type="SAM" id="Coils"/>
    </source>
</evidence>
<dbReference type="PANTHER" id="PTHR10856">
    <property type="entry name" value="CORONIN"/>
    <property type="match status" value="1"/>
</dbReference>
<dbReference type="SMART" id="SM00320">
    <property type="entry name" value="WD40"/>
    <property type="match status" value="4"/>
</dbReference>
<feature type="repeat" description="WD" evidence="6">
    <location>
        <begin position="144"/>
        <end position="186"/>
    </location>
</feature>
<dbReference type="SUPFAM" id="SSF50978">
    <property type="entry name" value="WD40 repeat-like"/>
    <property type="match status" value="1"/>
</dbReference>
<name>A0A9W7G9N8_9STRA</name>
<dbReference type="SMART" id="SM01167">
    <property type="entry name" value="DUF1900"/>
    <property type="match status" value="1"/>
</dbReference>
<keyword evidence="5" id="KW-0009">Actin-binding</keyword>
<dbReference type="PROSITE" id="PS00678">
    <property type="entry name" value="WD_REPEATS_1"/>
    <property type="match status" value="1"/>
</dbReference>
<dbReference type="Proteomes" id="UP001165065">
    <property type="component" value="Unassembled WGS sequence"/>
</dbReference>
<keyword evidence="11" id="KW-1185">Reference proteome</keyword>
<dbReference type="OrthoDB" id="1850764at2759"/>